<dbReference type="InterPro" id="IPR045087">
    <property type="entry name" value="Cu-oxidase_fam"/>
</dbReference>
<dbReference type="CDD" id="cd04202">
    <property type="entry name" value="CuRO_D2_2dMcoN_like"/>
    <property type="match status" value="1"/>
</dbReference>
<keyword evidence="2" id="KW-0560">Oxidoreductase</keyword>
<comment type="caution">
    <text evidence="7">The sequence shown here is derived from an EMBL/GenBank/DDBJ whole genome shotgun (WGS) entry which is preliminary data.</text>
</comment>
<evidence type="ECO:0000256" key="2">
    <source>
        <dbReference type="ARBA" id="ARBA00023002"/>
    </source>
</evidence>
<reference evidence="7" key="1">
    <citation type="submission" date="2019-01" db="EMBL/GenBank/DDBJ databases">
        <title>Genomic signatures and co-occurrence patterns of the ultra-small Saccharimodia (Patescibacteria phylum) suggest a symbiotic lifestyle.</title>
        <authorList>
            <person name="Lemos L."/>
            <person name="Medeiros J."/>
            <person name="Andreote F."/>
            <person name="Fernandes G."/>
            <person name="Varani A."/>
            <person name="Oliveira G."/>
            <person name="Pylro V."/>
        </authorList>
    </citation>
    <scope>NUCLEOTIDE SEQUENCE [LARGE SCALE GENOMIC DNA]</scope>
    <source>
        <strain evidence="7">AMD02</strain>
    </source>
</reference>
<organism evidence="7 8">
    <name type="scientific">Candidatus Microsaccharimonas sossegonensis</name>
    <dbReference type="NCBI Taxonomy" id="2506948"/>
    <lineage>
        <taxon>Bacteria</taxon>
        <taxon>Candidatus Saccharimonadota</taxon>
        <taxon>Candidatus Saccharimonadia</taxon>
        <taxon>Candidatus Saccharimonadales</taxon>
        <taxon>Candidatus Saccharimonadaceae</taxon>
        <taxon>Candidatus Microsaccharimonas</taxon>
    </lineage>
</organism>
<evidence type="ECO:0000256" key="1">
    <source>
        <dbReference type="ARBA" id="ARBA00022723"/>
    </source>
</evidence>
<dbReference type="PANTHER" id="PTHR11709">
    <property type="entry name" value="MULTI-COPPER OXIDASE"/>
    <property type="match status" value="1"/>
</dbReference>
<evidence type="ECO:0000256" key="4">
    <source>
        <dbReference type="SAM" id="Phobius"/>
    </source>
</evidence>
<dbReference type="InterPro" id="IPR002355">
    <property type="entry name" value="Cu_oxidase_Cu_BS"/>
</dbReference>
<dbReference type="GO" id="GO:0005507">
    <property type="term" value="F:copper ion binding"/>
    <property type="evidence" value="ECO:0007669"/>
    <property type="project" value="InterPro"/>
</dbReference>
<evidence type="ECO:0000313" key="7">
    <source>
        <dbReference type="EMBL" id="RWZ78919.1"/>
    </source>
</evidence>
<dbReference type="GO" id="GO:0016491">
    <property type="term" value="F:oxidoreductase activity"/>
    <property type="evidence" value="ECO:0007669"/>
    <property type="project" value="UniProtKB-KW"/>
</dbReference>
<dbReference type="Pfam" id="PF07731">
    <property type="entry name" value="Cu-oxidase_2"/>
    <property type="match status" value="1"/>
</dbReference>
<protein>
    <submittedName>
        <fullName evidence="7">Multicopper oxidase family protein</fullName>
    </submittedName>
</protein>
<feature type="transmembrane region" description="Helical" evidence="4">
    <location>
        <begin position="42"/>
        <end position="64"/>
    </location>
</feature>
<sequence length="419" mass="46104">MSVRQKLVSMSKMCYNRIYMLKLNTNDFTKHIRIRRGMSKKVILVVISSMLLVTAVSFGVTWWYHSSEQSNSLKQSAKTMQDALQTMTGVKNADQLPLKTAADQKPLVPTIAQDGTKQFTLTAEPIRWEYQKGKSIVAWAFNGQVPGPEIRVTEGDKVRITFTNKLPRPTTIHWHGLDLPNSMDGVPGVTQAAVKPGETFTYEFTATPAGTRFYHTHGSGVADEAQQSDMGLSGAFIVEPKGYVKPDKEYTVVLDDWLKGEGSFNNAVLGMDQTNGGMSMNMNYNLFTMNGLAYPDTTPLTVKKGDKVRIRIINASASTSHPMHLHGQQFKIVAIDGNPVPVAAQLTRNVVTVNPGETYDIEFTATNEGIWAFHCHELHHSAAGMMTLLKYDGYIAPMPTPPVSPAGSSSQPSMPGMNM</sequence>
<feature type="domain" description="Plastocyanin-like" evidence="5">
    <location>
        <begin position="280"/>
        <end position="389"/>
    </location>
</feature>
<evidence type="ECO:0000313" key="8">
    <source>
        <dbReference type="Proteomes" id="UP000289257"/>
    </source>
</evidence>
<keyword evidence="1" id="KW-0479">Metal-binding</keyword>
<dbReference type="CDD" id="cd13860">
    <property type="entry name" value="CuRO_1_2dMco_1"/>
    <property type="match status" value="1"/>
</dbReference>
<evidence type="ECO:0000256" key="3">
    <source>
        <dbReference type="ARBA" id="ARBA00023008"/>
    </source>
</evidence>
<dbReference type="Proteomes" id="UP000289257">
    <property type="component" value="Unassembled WGS sequence"/>
</dbReference>
<keyword evidence="4" id="KW-0812">Transmembrane</keyword>
<dbReference type="PANTHER" id="PTHR11709:SF394">
    <property type="entry name" value="FI03373P-RELATED"/>
    <property type="match status" value="1"/>
</dbReference>
<dbReference type="InterPro" id="IPR011707">
    <property type="entry name" value="Cu-oxidase-like_N"/>
</dbReference>
<keyword evidence="3" id="KW-0186">Copper</keyword>
<name>A0A4Q0AIT5_9BACT</name>
<dbReference type="SUPFAM" id="SSF49503">
    <property type="entry name" value="Cupredoxins"/>
    <property type="match status" value="2"/>
</dbReference>
<keyword evidence="8" id="KW-1185">Reference proteome</keyword>
<keyword evidence="4" id="KW-0472">Membrane</keyword>
<dbReference type="InterPro" id="IPR011706">
    <property type="entry name" value="Cu-oxidase_C"/>
</dbReference>
<evidence type="ECO:0000259" key="6">
    <source>
        <dbReference type="Pfam" id="PF07732"/>
    </source>
</evidence>
<proteinExistence type="predicted"/>
<dbReference type="EMBL" id="SCKX01000001">
    <property type="protein sequence ID" value="RWZ78919.1"/>
    <property type="molecule type" value="Genomic_DNA"/>
</dbReference>
<accession>A0A4Q0AIT5</accession>
<keyword evidence="4" id="KW-1133">Transmembrane helix</keyword>
<gene>
    <name evidence="7" type="ORF">EOT05_04220</name>
</gene>
<dbReference type="PROSITE" id="PS00080">
    <property type="entry name" value="MULTICOPPER_OXIDASE2"/>
    <property type="match status" value="1"/>
</dbReference>
<evidence type="ECO:0000259" key="5">
    <source>
        <dbReference type="Pfam" id="PF07731"/>
    </source>
</evidence>
<dbReference type="Pfam" id="PF07732">
    <property type="entry name" value="Cu-oxidase_3"/>
    <property type="match status" value="1"/>
</dbReference>
<dbReference type="AlphaFoldDB" id="A0A4Q0AIT5"/>
<feature type="domain" description="Plastocyanin-like" evidence="6">
    <location>
        <begin position="126"/>
        <end position="241"/>
    </location>
</feature>
<dbReference type="InterPro" id="IPR008972">
    <property type="entry name" value="Cupredoxin"/>
</dbReference>
<dbReference type="Gene3D" id="2.60.40.420">
    <property type="entry name" value="Cupredoxins - blue copper proteins"/>
    <property type="match status" value="1"/>
</dbReference>